<dbReference type="CDD" id="cd00640">
    <property type="entry name" value="Trp-synth-beta_II"/>
    <property type="match status" value="1"/>
</dbReference>
<sequence length="382" mass="42047">MSKQIECISNPFRSESKLNTESNSQAYHFHKTLPGYKPTPLVSLKNLSNQLGIQEILVKDESQRLGLNAFKVLGASYAMALEIQRMLGSNNTPLTYETIKKEHQAIKKMTFVTATDGNHGKAVAWSAKHFGCKAVVYMPKGSSDFRLQAIQQLHADAEITDVNYDDTVKYAESQALTNNWILLQDSSWPGYVDVAKHIMRGYSTMVEEFIEQTSDWPTHVIAQAGVGSFAASMFAFFSQTKKAKPKLILLEPTGAACFFNSIKVGDGQAHLTQELNTIMAGLSCGLPSVLAWDIITQVTDIFAICDDELAFQGMRLFANPNQGDPLIISGESGAVPLGFIHEICTNEEHTSTKNLLEIDSSSTVLMFSTEGDTDPELYAKIV</sequence>
<dbReference type="InterPro" id="IPR036052">
    <property type="entry name" value="TrpB-like_PALP_sf"/>
</dbReference>
<dbReference type="Gene3D" id="3.40.50.1100">
    <property type="match status" value="3"/>
</dbReference>
<organism evidence="2">
    <name type="scientific">marine metagenome</name>
    <dbReference type="NCBI Taxonomy" id="408172"/>
    <lineage>
        <taxon>unclassified sequences</taxon>
        <taxon>metagenomes</taxon>
        <taxon>ecological metagenomes</taxon>
    </lineage>
</organism>
<dbReference type="PANTHER" id="PTHR42937:SF1">
    <property type="entry name" value="DIAMINOPROPIONATE AMMONIA-LYASE"/>
    <property type="match status" value="1"/>
</dbReference>
<dbReference type="AlphaFoldDB" id="A0A381R6M2"/>
<dbReference type="GO" id="GO:0030170">
    <property type="term" value="F:pyridoxal phosphate binding"/>
    <property type="evidence" value="ECO:0007669"/>
    <property type="project" value="InterPro"/>
</dbReference>
<dbReference type="InterPro" id="IPR010081">
    <property type="entry name" value="DiNH2opropionate_NH3_lyase"/>
</dbReference>
<proteinExistence type="predicted"/>
<evidence type="ECO:0000259" key="1">
    <source>
        <dbReference type="Pfam" id="PF00291"/>
    </source>
</evidence>
<evidence type="ECO:0000313" key="2">
    <source>
        <dbReference type="EMBL" id="SUZ86864.1"/>
    </source>
</evidence>
<dbReference type="NCBIfam" id="NF006058">
    <property type="entry name" value="PRK08206.1"/>
    <property type="match status" value="1"/>
</dbReference>
<dbReference type="Pfam" id="PF00291">
    <property type="entry name" value="PALP"/>
    <property type="match status" value="1"/>
</dbReference>
<gene>
    <name evidence="2" type="ORF">METZ01_LOCUS39718</name>
</gene>
<protein>
    <recommendedName>
        <fullName evidence="1">Tryptophan synthase beta chain-like PALP domain-containing protein</fullName>
    </recommendedName>
</protein>
<reference evidence="2" key="1">
    <citation type="submission" date="2018-05" db="EMBL/GenBank/DDBJ databases">
        <authorList>
            <person name="Lanie J.A."/>
            <person name="Ng W.-L."/>
            <person name="Kazmierczak K.M."/>
            <person name="Andrzejewski T.M."/>
            <person name="Davidsen T.M."/>
            <person name="Wayne K.J."/>
            <person name="Tettelin H."/>
            <person name="Glass J.I."/>
            <person name="Rusch D."/>
            <person name="Podicherti R."/>
            <person name="Tsui H.-C.T."/>
            <person name="Winkler M.E."/>
        </authorList>
    </citation>
    <scope>NUCLEOTIDE SEQUENCE</scope>
</reference>
<feature type="domain" description="Tryptophan synthase beta chain-like PALP" evidence="1">
    <location>
        <begin position="34"/>
        <end position="319"/>
    </location>
</feature>
<accession>A0A381R6M2</accession>
<name>A0A381R6M2_9ZZZZ</name>
<dbReference type="GO" id="GO:0008838">
    <property type="term" value="F:diaminopropionate ammonia-lyase activity"/>
    <property type="evidence" value="ECO:0007669"/>
    <property type="project" value="InterPro"/>
</dbReference>
<dbReference type="EMBL" id="UINC01001704">
    <property type="protein sequence ID" value="SUZ86864.1"/>
    <property type="molecule type" value="Genomic_DNA"/>
</dbReference>
<dbReference type="PANTHER" id="PTHR42937">
    <property type="match status" value="1"/>
</dbReference>
<dbReference type="InterPro" id="IPR001926">
    <property type="entry name" value="TrpB-like_PALP"/>
</dbReference>
<dbReference type="SUPFAM" id="SSF53686">
    <property type="entry name" value="Tryptophan synthase beta subunit-like PLP-dependent enzymes"/>
    <property type="match status" value="1"/>
</dbReference>
<dbReference type="NCBIfam" id="TIGR01747">
    <property type="entry name" value="diampropi_NH3ly"/>
    <property type="match status" value="1"/>
</dbReference>